<reference evidence="2 3" key="1">
    <citation type="submission" date="2020-08" db="EMBL/GenBank/DDBJ databases">
        <title>Bridging the membrane lipid divide: bacteria of the FCB group superphylum have the potential to synthesize archaeal ether lipids.</title>
        <authorList>
            <person name="Villanueva L."/>
            <person name="Von Meijenfeldt F.A.B."/>
            <person name="Westbye A.B."/>
            <person name="Yadav S."/>
            <person name="Hopmans E.C."/>
            <person name="Dutilh B.E."/>
            <person name="Sinninghe Damste J.S."/>
        </authorList>
    </citation>
    <scope>NUCLEOTIDE SEQUENCE [LARGE SCALE GENOMIC DNA]</scope>
    <source>
        <strain evidence="2">NIOZ-UU17</strain>
    </source>
</reference>
<dbReference type="EMBL" id="JACNIG010000398">
    <property type="protein sequence ID" value="MBC8434200.1"/>
    <property type="molecule type" value="Genomic_DNA"/>
</dbReference>
<dbReference type="Proteomes" id="UP000605201">
    <property type="component" value="Unassembled WGS sequence"/>
</dbReference>
<dbReference type="AlphaFoldDB" id="A0A8J6P354"/>
<evidence type="ECO:0000313" key="3">
    <source>
        <dbReference type="Proteomes" id="UP000605201"/>
    </source>
</evidence>
<evidence type="ECO:0000313" key="2">
    <source>
        <dbReference type="EMBL" id="MBC8434200.1"/>
    </source>
</evidence>
<organism evidence="2 3">
    <name type="scientific">Candidatus Desulfatibia vada</name>
    <dbReference type="NCBI Taxonomy" id="2841696"/>
    <lineage>
        <taxon>Bacteria</taxon>
        <taxon>Pseudomonadati</taxon>
        <taxon>Thermodesulfobacteriota</taxon>
        <taxon>Desulfobacteria</taxon>
        <taxon>Desulfobacterales</taxon>
        <taxon>Desulfobacterales incertae sedis</taxon>
        <taxon>Candidatus Desulfatibia</taxon>
    </lineage>
</organism>
<gene>
    <name evidence="2" type="ORF">H8D96_20010</name>
</gene>
<sequence length="188" mass="21432">MSLNSILTRQKSAIIKKWFTLVIETYPSDTGKFLKTQKDPFANPVGRSISQGLEGVFDELLGDMDYKTIATFLDPIIRIRAVQSFSPARAIGFIFFLKNAIRENLHNKITQEQIADELLVFETKIDQLSLIAFNLYMQCREKIYELKANEMRNSTFKAFERAGLVSEAPDVEPALEPINITKEASNNY</sequence>
<accession>A0A8J6P354</accession>
<proteinExistence type="predicted"/>
<comment type="caution">
    <text evidence="2">The sequence shown here is derived from an EMBL/GenBank/DDBJ whole genome shotgun (WGS) entry which is preliminary data.</text>
</comment>
<feature type="domain" description="RsbT co-antagonist protein RsbRD N-terminal" evidence="1">
    <location>
        <begin position="13"/>
        <end position="149"/>
    </location>
</feature>
<dbReference type="Pfam" id="PF14361">
    <property type="entry name" value="RsbRD_N"/>
    <property type="match status" value="1"/>
</dbReference>
<evidence type="ECO:0000259" key="1">
    <source>
        <dbReference type="Pfam" id="PF14361"/>
    </source>
</evidence>
<dbReference type="InterPro" id="IPR025751">
    <property type="entry name" value="RsbRD_N_dom"/>
</dbReference>
<protein>
    <submittedName>
        <fullName evidence="2">RsbRD N-terminal domain-containing protein</fullName>
    </submittedName>
</protein>
<name>A0A8J6P354_9BACT</name>